<dbReference type="InterPro" id="IPR000524">
    <property type="entry name" value="Tscrpt_reg_HTH_GntR"/>
</dbReference>
<evidence type="ECO:0000313" key="6">
    <source>
        <dbReference type="Proteomes" id="UP000324159"/>
    </source>
</evidence>
<dbReference type="PANTHER" id="PTHR43537:SF24">
    <property type="entry name" value="GLUCONATE OPERON TRANSCRIPTIONAL REPRESSOR"/>
    <property type="match status" value="1"/>
</dbReference>
<feature type="domain" description="HTH gntR-type" evidence="4">
    <location>
        <begin position="6"/>
        <end position="73"/>
    </location>
</feature>
<dbReference type="CDD" id="cd07377">
    <property type="entry name" value="WHTH_GntR"/>
    <property type="match status" value="1"/>
</dbReference>
<evidence type="ECO:0000256" key="2">
    <source>
        <dbReference type="ARBA" id="ARBA00023125"/>
    </source>
</evidence>
<dbReference type="Pfam" id="PF07729">
    <property type="entry name" value="FCD"/>
    <property type="match status" value="1"/>
</dbReference>
<dbReference type="Gene3D" id="1.10.10.10">
    <property type="entry name" value="Winged helix-like DNA-binding domain superfamily/Winged helix DNA-binding domain"/>
    <property type="match status" value="1"/>
</dbReference>
<dbReference type="OrthoDB" id="9810548at2"/>
<comment type="caution">
    <text evidence="5">The sequence shown here is derived from an EMBL/GenBank/DDBJ whole genome shotgun (WGS) entry which is preliminary data.</text>
</comment>
<dbReference type="PANTHER" id="PTHR43537">
    <property type="entry name" value="TRANSCRIPTIONAL REGULATOR, GNTR FAMILY"/>
    <property type="match status" value="1"/>
</dbReference>
<dbReference type="GO" id="GO:0003677">
    <property type="term" value="F:DNA binding"/>
    <property type="evidence" value="ECO:0007669"/>
    <property type="project" value="UniProtKB-KW"/>
</dbReference>
<dbReference type="SMART" id="SM00345">
    <property type="entry name" value="HTH_GNTR"/>
    <property type="match status" value="1"/>
</dbReference>
<dbReference type="Gene3D" id="1.20.120.530">
    <property type="entry name" value="GntR ligand-binding domain-like"/>
    <property type="match status" value="1"/>
</dbReference>
<dbReference type="Proteomes" id="UP000324159">
    <property type="component" value="Unassembled WGS sequence"/>
</dbReference>
<dbReference type="SUPFAM" id="SSF46785">
    <property type="entry name" value="Winged helix' DNA-binding domain"/>
    <property type="match status" value="1"/>
</dbReference>
<dbReference type="InterPro" id="IPR008920">
    <property type="entry name" value="TF_FadR/GntR_C"/>
</dbReference>
<sequence>MAIPKTTYKDYVTQFIYNGIMERRFKPGTRILENELSIELGISRAPVREALRELVGEGLLSYQPQKGHTITRLDADQVIDCYETRGVIEGYAAALATPHLTEEELEELFTLTERMTRHARKKQHRELIERGEEFHSLILSRCPNRELLASAEKLSRKLHILFFHYWGTLYSAEEVASRHRLIVESLVNKNAGHIEETVRRHYFETGRKIASLPEMIPNKETS</sequence>
<dbReference type="SMART" id="SM00895">
    <property type="entry name" value="FCD"/>
    <property type="match status" value="1"/>
</dbReference>
<gene>
    <name evidence="5" type="ORF">EDC39_10698</name>
</gene>
<dbReference type="SUPFAM" id="SSF48008">
    <property type="entry name" value="GntR ligand-binding domain-like"/>
    <property type="match status" value="1"/>
</dbReference>
<dbReference type="InterPro" id="IPR036388">
    <property type="entry name" value="WH-like_DNA-bd_sf"/>
</dbReference>
<keyword evidence="6" id="KW-1185">Reference proteome</keyword>
<dbReference type="RefSeq" id="WP_148895870.1">
    <property type="nucleotide sequence ID" value="NZ_VNIB01000006.1"/>
</dbReference>
<keyword evidence="2" id="KW-0238">DNA-binding</keyword>
<name>A0A5D3WME7_9BACT</name>
<dbReference type="InterPro" id="IPR011711">
    <property type="entry name" value="GntR_C"/>
</dbReference>
<dbReference type="EMBL" id="VNIB01000006">
    <property type="protein sequence ID" value="TYO98498.1"/>
    <property type="molecule type" value="Genomic_DNA"/>
</dbReference>
<evidence type="ECO:0000313" key="5">
    <source>
        <dbReference type="EMBL" id="TYO98498.1"/>
    </source>
</evidence>
<evidence type="ECO:0000256" key="1">
    <source>
        <dbReference type="ARBA" id="ARBA00023015"/>
    </source>
</evidence>
<evidence type="ECO:0000259" key="4">
    <source>
        <dbReference type="PROSITE" id="PS50949"/>
    </source>
</evidence>
<evidence type="ECO:0000256" key="3">
    <source>
        <dbReference type="ARBA" id="ARBA00023163"/>
    </source>
</evidence>
<dbReference type="PRINTS" id="PR00035">
    <property type="entry name" value="HTHGNTR"/>
</dbReference>
<proteinExistence type="predicted"/>
<reference evidence="5 6" key="1">
    <citation type="submission" date="2019-07" db="EMBL/GenBank/DDBJ databases">
        <title>Genomic Encyclopedia of Type Strains, Phase IV (KMG-IV): sequencing the most valuable type-strain genomes for metagenomic binning, comparative biology and taxonomic classification.</title>
        <authorList>
            <person name="Goeker M."/>
        </authorList>
    </citation>
    <scope>NUCLEOTIDE SEQUENCE [LARGE SCALE GENOMIC DNA]</scope>
    <source>
        <strain evidence="5 6">SS015</strain>
    </source>
</reference>
<keyword evidence="1" id="KW-0805">Transcription regulation</keyword>
<dbReference type="AlphaFoldDB" id="A0A5D3WME7"/>
<dbReference type="PROSITE" id="PS50949">
    <property type="entry name" value="HTH_GNTR"/>
    <property type="match status" value="1"/>
</dbReference>
<dbReference type="InterPro" id="IPR036390">
    <property type="entry name" value="WH_DNA-bd_sf"/>
</dbReference>
<protein>
    <submittedName>
        <fullName evidence="5">GntR family transcriptional regulator</fullName>
    </submittedName>
</protein>
<dbReference type="GO" id="GO:0003700">
    <property type="term" value="F:DNA-binding transcription factor activity"/>
    <property type="evidence" value="ECO:0007669"/>
    <property type="project" value="InterPro"/>
</dbReference>
<keyword evidence="3" id="KW-0804">Transcription</keyword>
<organism evidence="5 6">
    <name type="scientific">Geothermobacter ehrlichii</name>
    <dbReference type="NCBI Taxonomy" id="213224"/>
    <lineage>
        <taxon>Bacteria</taxon>
        <taxon>Pseudomonadati</taxon>
        <taxon>Thermodesulfobacteriota</taxon>
        <taxon>Desulfuromonadia</taxon>
        <taxon>Desulfuromonadales</taxon>
        <taxon>Geothermobacteraceae</taxon>
        <taxon>Geothermobacter</taxon>
    </lineage>
</organism>
<accession>A0A5D3WME7</accession>
<dbReference type="Pfam" id="PF00392">
    <property type="entry name" value="GntR"/>
    <property type="match status" value="1"/>
</dbReference>